<dbReference type="Gene3D" id="3.40.190.10">
    <property type="entry name" value="Periplasmic binding protein-like II"/>
    <property type="match status" value="1"/>
</dbReference>
<dbReference type="EMBL" id="JBHULH010000004">
    <property type="protein sequence ID" value="MFD2567950.1"/>
    <property type="molecule type" value="Genomic_DNA"/>
</dbReference>
<evidence type="ECO:0000313" key="7">
    <source>
        <dbReference type="Proteomes" id="UP001597508"/>
    </source>
</evidence>
<proteinExistence type="inferred from homology"/>
<keyword evidence="3" id="KW-0813">Transport</keyword>
<reference evidence="7" key="1">
    <citation type="journal article" date="2019" name="Int. J. Syst. Evol. Microbiol.">
        <title>The Global Catalogue of Microorganisms (GCM) 10K type strain sequencing project: providing services to taxonomists for standard genome sequencing and annotation.</title>
        <authorList>
            <consortium name="The Broad Institute Genomics Platform"/>
            <consortium name="The Broad Institute Genome Sequencing Center for Infectious Disease"/>
            <person name="Wu L."/>
            <person name="Ma J."/>
        </authorList>
    </citation>
    <scope>NUCLEOTIDE SEQUENCE [LARGE SCALE GENOMIC DNA]</scope>
    <source>
        <strain evidence="7">KCTC 52127</strain>
    </source>
</reference>
<sequence length="522" mass="59921">MLSFFACQQRESNFSDTEVFRYNEHSNITSLDPAFARDQRNIWATNQLYNGLVQLDDSLHVKPSIASSWTISEDGRTYTFALRKDIYFHKHSLFGKDSTRLVNANDFEYSFQRLLDAKVASPGGWVLQNVESFQAKNDSIFEVQLKQAFPPFLGLLAMKYCSVVPKEAVDYFGSEFRANPIGTGPFQFKLWVENTKLVLRKNTHYFEKDASGNNLPYLEAVAVTFLPDKQSEFLQFIQGNLDFMKSLDASYKDDIITTEGKLQKKYEGDITMQTGAYLNTEYLGIFLEGEEKTLQNKLLRKAINYGFDRKKMIRYLRNGIGTPAENGFIPKGLPSFNAQKGYEYDLEKAKDLLAQFQKETGNTNPKITITTNSNYLDLCEFIQRELEKIGLSVVVDVIPPSTLRQGKANGKLPIFRASWIADYPDAENYLSLFYSKNFAPNGPNYTHFKNDAFDQLYEKSISEVDVEKRYGLYQKMDSILIDEAPVIPLYYDQVIRFTRKNVQGLGINPVDLLDLRRVKKEK</sequence>
<evidence type="ECO:0000313" key="6">
    <source>
        <dbReference type="EMBL" id="MFD2567950.1"/>
    </source>
</evidence>
<dbReference type="InterPro" id="IPR039424">
    <property type="entry name" value="SBP_5"/>
</dbReference>
<accession>A0ABW5LT11</accession>
<comment type="similarity">
    <text evidence="2">Belongs to the bacterial solute-binding protein 5 family.</text>
</comment>
<dbReference type="InterPro" id="IPR030678">
    <property type="entry name" value="Peptide/Ni-bd"/>
</dbReference>
<feature type="domain" description="Solute-binding protein family 5" evidence="5">
    <location>
        <begin position="61"/>
        <end position="437"/>
    </location>
</feature>
<dbReference type="Proteomes" id="UP001597508">
    <property type="component" value="Unassembled WGS sequence"/>
</dbReference>
<evidence type="ECO:0000256" key="3">
    <source>
        <dbReference type="ARBA" id="ARBA00022448"/>
    </source>
</evidence>
<dbReference type="Pfam" id="PF00496">
    <property type="entry name" value="SBP_bac_5"/>
    <property type="match status" value="1"/>
</dbReference>
<comment type="subcellular location">
    <subcellularLocation>
        <location evidence="1">Cell envelope</location>
    </subcellularLocation>
</comment>
<keyword evidence="7" id="KW-1185">Reference proteome</keyword>
<name>A0ABW5LT11_9FLAO</name>
<dbReference type="PANTHER" id="PTHR30290">
    <property type="entry name" value="PERIPLASMIC BINDING COMPONENT OF ABC TRANSPORTER"/>
    <property type="match status" value="1"/>
</dbReference>
<evidence type="ECO:0000256" key="1">
    <source>
        <dbReference type="ARBA" id="ARBA00004196"/>
    </source>
</evidence>
<dbReference type="RefSeq" id="WP_379666655.1">
    <property type="nucleotide sequence ID" value="NZ_JBHULH010000004.1"/>
</dbReference>
<dbReference type="PIRSF" id="PIRSF002741">
    <property type="entry name" value="MppA"/>
    <property type="match status" value="1"/>
</dbReference>
<dbReference type="CDD" id="cd00995">
    <property type="entry name" value="PBP2_NikA_DppA_OppA_like"/>
    <property type="match status" value="1"/>
</dbReference>
<organism evidence="6 7">
    <name type="scientific">Pseudotenacibaculum haliotis</name>
    <dbReference type="NCBI Taxonomy" id="1862138"/>
    <lineage>
        <taxon>Bacteria</taxon>
        <taxon>Pseudomonadati</taxon>
        <taxon>Bacteroidota</taxon>
        <taxon>Flavobacteriia</taxon>
        <taxon>Flavobacteriales</taxon>
        <taxon>Flavobacteriaceae</taxon>
        <taxon>Pseudotenacibaculum</taxon>
    </lineage>
</organism>
<comment type="caution">
    <text evidence="6">The sequence shown here is derived from an EMBL/GenBank/DDBJ whole genome shotgun (WGS) entry which is preliminary data.</text>
</comment>
<dbReference type="Gene3D" id="3.10.105.10">
    <property type="entry name" value="Dipeptide-binding Protein, Domain 3"/>
    <property type="match status" value="1"/>
</dbReference>
<dbReference type="InterPro" id="IPR000914">
    <property type="entry name" value="SBP_5_dom"/>
</dbReference>
<dbReference type="Gene3D" id="3.90.76.10">
    <property type="entry name" value="Dipeptide-binding Protein, Domain 1"/>
    <property type="match status" value="1"/>
</dbReference>
<keyword evidence="4" id="KW-0732">Signal</keyword>
<evidence type="ECO:0000256" key="2">
    <source>
        <dbReference type="ARBA" id="ARBA00005695"/>
    </source>
</evidence>
<gene>
    <name evidence="6" type="ORF">ACFSRZ_11240</name>
</gene>
<evidence type="ECO:0000259" key="5">
    <source>
        <dbReference type="Pfam" id="PF00496"/>
    </source>
</evidence>
<evidence type="ECO:0000256" key="4">
    <source>
        <dbReference type="ARBA" id="ARBA00022729"/>
    </source>
</evidence>
<dbReference type="SUPFAM" id="SSF53850">
    <property type="entry name" value="Periplasmic binding protein-like II"/>
    <property type="match status" value="1"/>
</dbReference>
<dbReference type="PANTHER" id="PTHR30290:SF10">
    <property type="entry name" value="PERIPLASMIC OLIGOPEPTIDE-BINDING PROTEIN-RELATED"/>
    <property type="match status" value="1"/>
</dbReference>
<protein>
    <submittedName>
        <fullName evidence="6">ABC transporter substrate-binding protein</fullName>
    </submittedName>
</protein>